<evidence type="ECO:0000313" key="5">
    <source>
        <dbReference type="Proteomes" id="UP001597525"/>
    </source>
</evidence>
<feature type="domain" description="CMP/dCMP-type deaminase" evidence="3">
    <location>
        <begin position="2"/>
        <end position="130"/>
    </location>
</feature>
<gene>
    <name evidence="4" type="ORF">ACFS7Y_02460</name>
</gene>
<evidence type="ECO:0000256" key="2">
    <source>
        <dbReference type="ARBA" id="ARBA00022833"/>
    </source>
</evidence>
<evidence type="ECO:0000256" key="1">
    <source>
        <dbReference type="ARBA" id="ARBA00022723"/>
    </source>
</evidence>
<dbReference type="InterPro" id="IPR016193">
    <property type="entry name" value="Cytidine_deaminase-like"/>
</dbReference>
<reference evidence="5" key="1">
    <citation type="journal article" date="2019" name="Int. J. Syst. Evol. Microbiol.">
        <title>The Global Catalogue of Microorganisms (GCM) 10K type strain sequencing project: providing services to taxonomists for standard genome sequencing and annotation.</title>
        <authorList>
            <consortium name="The Broad Institute Genomics Platform"/>
            <consortium name="The Broad Institute Genome Sequencing Center for Infectious Disease"/>
            <person name="Wu L."/>
            <person name="Ma J."/>
        </authorList>
    </citation>
    <scope>NUCLEOTIDE SEQUENCE [LARGE SCALE GENOMIC DNA]</scope>
    <source>
        <strain evidence="5">KCTC 22814</strain>
    </source>
</reference>
<dbReference type="EMBL" id="JBHUPB010000003">
    <property type="protein sequence ID" value="MFD2966228.1"/>
    <property type="molecule type" value="Genomic_DNA"/>
</dbReference>
<dbReference type="InterPro" id="IPR016192">
    <property type="entry name" value="APOBEC/CMP_deaminase_Zn-bd"/>
</dbReference>
<comment type="caution">
    <text evidence="4">The sequence shown here is derived from an EMBL/GenBank/DDBJ whole genome shotgun (WGS) entry which is preliminary data.</text>
</comment>
<name>A0ABW6BCF1_9SPHI</name>
<proteinExistence type="predicted"/>
<organism evidence="4 5">
    <name type="scientific">Sphingobacterium bambusae</name>
    <dbReference type="NCBI Taxonomy" id="662858"/>
    <lineage>
        <taxon>Bacteria</taxon>
        <taxon>Pseudomonadati</taxon>
        <taxon>Bacteroidota</taxon>
        <taxon>Sphingobacteriia</taxon>
        <taxon>Sphingobacteriales</taxon>
        <taxon>Sphingobacteriaceae</taxon>
        <taxon>Sphingobacterium</taxon>
    </lineage>
</organism>
<keyword evidence="2" id="KW-0862">Zinc</keyword>
<protein>
    <submittedName>
        <fullName evidence="4">Nucleoside deaminase</fullName>
        <ecNumber evidence="4">3.5.4.33</ecNumber>
    </submittedName>
</protein>
<accession>A0ABW6BCF1</accession>
<dbReference type="Proteomes" id="UP001597525">
    <property type="component" value="Unassembled WGS sequence"/>
</dbReference>
<dbReference type="SUPFAM" id="SSF53927">
    <property type="entry name" value="Cytidine deaminase-like"/>
    <property type="match status" value="1"/>
</dbReference>
<keyword evidence="4" id="KW-0378">Hydrolase</keyword>
<dbReference type="EC" id="3.5.4.33" evidence="4"/>
<dbReference type="PANTHER" id="PTHR11079">
    <property type="entry name" value="CYTOSINE DEAMINASE FAMILY MEMBER"/>
    <property type="match status" value="1"/>
</dbReference>
<keyword evidence="1" id="KW-0479">Metal-binding</keyword>
<dbReference type="RefSeq" id="WP_320184019.1">
    <property type="nucleotide sequence ID" value="NZ_CP138332.1"/>
</dbReference>
<evidence type="ECO:0000313" key="4">
    <source>
        <dbReference type="EMBL" id="MFD2966228.1"/>
    </source>
</evidence>
<dbReference type="InterPro" id="IPR002125">
    <property type="entry name" value="CMP_dCMP_dom"/>
</dbReference>
<dbReference type="PROSITE" id="PS00903">
    <property type="entry name" value="CYT_DCMP_DEAMINASES_1"/>
    <property type="match status" value="1"/>
</dbReference>
<sequence>MEQDLRYMQKAILLAEGNLKSLDGGPFGCVIVKDGKVLSAEANTVNRDCDPTAHAEMNAIRKAAKILESTDLAGCVLYTSSEPCPMCLSAIYWSNIKQVFYGNTRNDAQWAGFADEYVLDQLQRESNEQDITFERLAAKQAIRAFEQWVDLGRSTVDNTTTGNY</sequence>
<dbReference type="GO" id="GO:0052717">
    <property type="term" value="F:tRNA-specific adenosine-34 deaminase activity"/>
    <property type="evidence" value="ECO:0007669"/>
    <property type="project" value="UniProtKB-EC"/>
</dbReference>
<dbReference type="CDD" id="cd01285">
    <property type="entry name" value="nucleoside_deaminase"/>
    <property type="match status" value="1"/>
</dbReference>
<evidence type="ECO:0000259" key="3">
    <source>
        <dbReference type="PROSITE" id="PS51747"/>
    </source>
</evidence>
<dbReference type="PANTHER" id="PTHR11079:SF161">
    <property type="entry name" value="CMP_DCMP-TYPE DEAMINASE DOMAIN-CONTAINING PROTEIN"/>
    <property type="match status" value="1"/>
</dbReference>
<dbReference type="Gene3D" id="3.40.140.10">
    <property type="entry name" value="Cytidine Deaminase, domain 2"/>
    <property type="match status" value="1"/>
</dbReference>
<dbReference type="PROSITE" id="PS51747">
    <property type="entry name" value="CYT_DCMP_DEAMINASES_2"/>
    <property type="match status" value="1"/>
</dbReference>
<keyword evidence="5" id="KW-1185">Reference proteome</keyword>
<dbReference type="Pfam" id="PF00383">
    <property type="entry name" value="dCMP_cyt_deam_1"/>
    <property type="match status" value="1"/>
</dbReference>